<dbReference type="OrthoDB" id="40579at2759"/>
<name>A0A8H6RDM1_9PEZI</name>
<keyword evidence="3" id="KW-0805">Transcription regulation</keyword>
<gene>
    <name evidence="8" type="ORF">HII31_09954</name>
</gene>
<keyword evidence="2" id="KW-0862">Zinc</keyword>
<dbReference type="EMBL" id="JABCIY010000205">
    <property type="protein sequence ID" value="KAF7188702.1"/>
    <property type="molecule type" value="Genomic_DNA"/>
</dbReference>
<evidence type="ECO:0000256" key="1">
    <source>
        <dbReference type="ARBA" id="ARBA00022723"/>
    </source>
</evidence>
<accession>A0A8H6RDM1</accession>
<feature type="compositionally biased region" description="Polar residues" evidence="7">
    <location>
        <begin position="510"/>
        <end position="528"/>
    </location>
</feature>
<evidence type="ECO:0000313" key="8">
    <source>
        <dbReference type="EMBL" id="KAF7188702.1"/>
    </source>
</evidence>
<evidence type="ECO:0000256" key="2">
    <source>
        <dbReference type="ARBA" id="ARBA00022833"/>
    </source>
</evidence>
<organism evidence="8 9">
    <name type="scientific">Pseudocercospora fuligena</name>
    <dbReference type="NCBI Taxonomy" id="685502"/>
    <lineage>
        <taxon>Eukaryota</taxon>
        <taxon>Fungi</taxon>
        <taxon>Dikarya</taxon>
        <taxon>Ascomycota</taxon>
        <taxon>Pezizomycotina</taxon>
        <taxon>Dothideomycetes</taxon>
        <taxon>Dothideomycetidae</taxon>
        <taxon>Mycosphaerellales</taxon>
        <taxon>Mycosphaerellaceae</taxon>
        <taxon>Pseudocercospora</taxon>
    </lineage>
</organism>
<evidence type="ECO:0000256" key="5">
    <source>
        <dbReference type="ARBA" id="ARBA00023242"/>
    </source>
</evidence>
<evidence type="ECO:0000256" key="4">
    <source>
        <dbReference type="ARBA" id="ARBA00023163"/>
    </source>
</evidence>
<proteinExistence type="predicted"/>
<keyword evidence="5" id="KW-0539">Nucleus</keyword>
<protein>
    <submittedName>
        <fullName evidence="8">Transcription factor 1</fullName>
    </submittedName>
</protein>
<dbReference type="Proteomes" id="UP000660729">
    <property type="component" value="Unassembled WGS sequence"/>
</dbReference>
<evidence type="ECO:0000313" key="9">
    <source>
        <dbReference type="Proteomes" id="UP000660729"/>
    </source>
</evidence>
<evidence type="ECO:0000256" key="7">
    <source>
        <dbReference type="SAM" id="MobiDB-lite"/>
    </source>
</evidence>
<evidence type="ECO:0000256" key="3">
    <source>
        <dbReference type="ARBA" id="ARBA00023015"/>
    </source>
</evidence>
<feature type="compositionally biased region" description="Basic and acidic residues" evidence="7">
    <location>
        <begin position="570"/>
        <end position="600"/>
    </location>
</feature>
<dbReference type="PANTHER" id="PTHR47660:SF2">
    <property type="entry name" value="TRANSCRIPTION FACTOR WITH C2H2 AND ZN(2)-CYS(6) DNA BINDING DOMAIN (EUROFUNG)"/>
    <property type="match status" value="1"/>
</dbReference>
<dbReference type="PANTHER" id="PTHR47660">
    <property type="entry name" value="TRANSCRIPTION FACTOR WITH C2H2 AND ZN(2)-CYS(6) DNA BINDING DOMAIN (EUROFUNG)-RELATED-RELATED"/>
    <property type="match status" value="1"/>
</dbReference>
<dbReference type="AlphaFoldDB" id="A0A8H6RDM1"/>
<feature type="region of interest" description="Disordered" evidence="7">
    <location>
        <begin position="504"/>
        <end position="600"/>
    </location>
</feature>
<keyword evidence="4" id="KW-0804">Transcription</keyword>
<feature type="compositionally biased region" description="Basic and acidic residues" evidence="7">
    <location>
        <begin position="532"/>
        <end position="552"/>
    </location>
</feature>
<evidence type="ECO:0000256" key="6">
    <source>
        <dbReference type="SAM" id="Coils"/>
    </source>
</evidence>
<sequence length="600" mass="68157">MIAASAVHLQTPIARKLSHLAMEALWRTVYQQCEELRDMSGDLQQLQAFALQLHVALWGGEKKPGHKADYLNGFICNLLRSGKSFEDTTDEQCQLSSEDEVSVLEAKWRSWALQESRRRLAFHWYVHCAHEATSSMKSMTLSYWELRMPLPTARSLWLARSAEEWQSLVTTSAKKFSASTKLTLRDIIHSPDLVQSYELDTEVAISAASFCLIAMTWEDQHRVAFGVAEDNDSFYDEIGVLHAQLEEKYRSLSDSAFNKHTMVLELQRVYAHAPITLAERLMRGEDLREDEIKQLLRWRDPTRARRAVWHAAQLIRALRDISEVSDFTVVASYHATLCLWLYNQFAWTRGHEIEQVPSGQCQTSEASHSKAPLAREAETIVLDFEESLEDYEKRLDEADALEDEEYQDEEYLDFLEQKSPEEEAAQKWIKDGVGTPVLTSNVDGSHVPLTSTSAIMKEVADLLKAKFQAKRRYCAVLESACHRLGAVAALEEAREKQVVVMTLAPPARPSSHTGTSLGEESGRKSSPSAEAEAAKHRVELDLSQSRKVDEQPRTSISAMTPPADFGAAEKQAEREKEAERELERPWEVEEQREGSVKWYI</sequence>
<keyword evidence="1" id="KW-0479">Metal-binding</keyword>
<feature type="coiled-coil region" evidence="6">
    <location>
        <begin position="374"/>
        <end position="408"/>
    </location>
</feature>
<dbReference type="GO" id="GO:0046872">
    <property type="term" value="F:metal ion binding"/>
    <property type="evidence" value="ECO:0007669"/>
    <property type="project" value="UniProtKB-KW"/>
</dbReference>
<reference evidence="8" key="1">
    <citation type="submission" date="2020-04" db="EMBL/GenBank/DDBJ databases">
        <title>Draft genome resource of the tomato pathogen Pseudocercospora fuligena.</title>
        <authorList>
            <person name="Zaccaron A."/>
        </authorList>
    </citation>
    <scope>NUCLEOTIDE SEQUENCE</scope>
    <source>
        <strain evidence="8">PF001</strain>
    </source>
</reference>
<comment type="caution">
    <text evidence="8">The sequence shown here is derived from an EMBL/GenBank/DDBJ whole genome shotgun (WGS) entry which is preliminary data.</text>
</comment>
<keyword evidence="6" id="KW-0175">Coiled coil</keyword>
<keyword evidence="9" id="KW-1185">Reference proteome</keyword>